<evidence type="ECO:0000313" key="2">
    <source>
        <dbReference type="Proteomes" id="UP000807769"/>
    </source>
</evidence>
<evidence type="ECO:0000313" key="1">
    <source>
        <dbReference type="EMBL" id="KAG1809605.1"/>
    </source>
</evidence>
<dbReference type="EMBL" id="JABBWG010000033">
    <property type="protein sequence ID" value="KAG1809605.1"/>
    <property type="molecule type" value="Genomic_DNA"/>
</dbReference>
<proteinExistence type="predicted"/>
<dbReference type="GeneID" id="64625491"/>
<accession>A0A9P7E2H2</accession>
<protein>
    <recommendedName>
        <fullName evidence="3">HAT C-terminal dimerisation domain-containing protein</fullName>
    </recommendedName>
</protein>
<reference evidence="1" key="1">
    <citation type="journal article" date="2020" name="New Phytol.">
        <title>Comparative genomics reveals dynamic genome evolution in host specialist ectomycorrhizal fungi.</title>
        <authorList>
            <person name="Lofgren L.A."/>
            <person name="Nguyen N.H."/>
            <person name="Vilgalys R."/>
            <person name="Ruytinx J."/>
            <person name="Liao H.L."/>
            <person name="Branco S."/>
            <person name="Kuo A."/>
            <person name="LaButti K."/>
            <person name="Lipzen A."/>
            <person name="Andreopoulos W."/>
            <person name="Pangilinan J."/>
            <person name="Riley R."/>
            <person name="Hundley H."/>
            <person name="Na H."/>
            <person name="Barry K."/>
            <person name="Grigoriev I.V."/>
            <person name="Stajich J.E."/>
            <person name="Kennedy P.G."/>
        </authorList>
    </citation>
    <scope>NUCLEOTIDE SEQUENCE</scope>
    <source>
        <strain evidence="1">MN1</strain>
    </source>
</reference>
<feature type="non-terminal residue" evidence="1">
    <location>
        <position position="1"/>
    </location>
</feature>
<evidence type="ECO:0008006" key="3">
    <source>
        <dbReference type="Google" id="ProtNLM"/>
    </source>
</evidence>
<dbReference type="Proteomes" id="UP000807769">
    <property type="component" value="Unassembled WGS sequence"/>
</dbReference>
<keyword evidence="2" id="KW-1185">Reference proteome</keyword>
<dbReference type="SUPFAM" id="SSF53098">
    <property type="entry name" value="Ribonuclease H-like"/>
    <property type="match status" value="1"/>
</dbReference>
<name>A0A9P7E2H2_9AGAM</name>
<comment type="caution">
    <text evidence="1">The sequence shown here is derived from an EMBL/GenBank/DDBJ whole genome shotgun (WGS) entry which is preliminary data.</text>
</comment>
<dbReference type="AlphaFoldDB" id="A0A9P7E2H2"/>
<dbReference type="RefSeq" id="XP_041189319.1">
    <property type="nucleotide sequence ID" value="XM_041331474.1"/>
</dbReference>
<organism evidence="1 2">
    <name type="scientific">Suillus subaureus</name>
    <dbReference type="NCBI Taxonomy" id="48587"/>
    <lineage>
        <taxon>Eukaryota</taxon>
        <taxon>Fungi</taxon>
        <taxon>Dikarya</taxon>
        <taxon>Basidiomycota</taxon>
        <taxon>Agaricomycotina</taxon>
        <taxon>Agaricomycetes</taxon>
        <taxon>Agaricomycetidae</taxon>
        <taxon>Boletales</taxon>
        <taxon>Suillineae</taxon>
        <taxon>Suillaceae</taxon>
        <taxon>Suillus</taxon>
    </lineage>
</organism>
<gene>
    <name evidence="1" type="ORF">BJ212DRAFT_1279210</name>
</gene>
<dbReference type="InterPro" id="IPR012337">
    <property type="entry name" value="RNaseH-like_sf"/>
</dbReference>
<dbReference type="OrthoDB" id="3040430at2759"/>
<sequence>DFKAYNLCRAPFSGGQAYGLAWWESLAVSADRHPLKALAITLLSIVPHAADVERLFSDMGSTQSPKRCNLTVETNI</sequence>